<comment type="similarity">
    <text evidence="1">Belongs to the CapA family.</text>
</comment>
<dbReference type="InterPro" id="IPR052169">
    <property type="entry name" value="CW_Biosynth-Accessory"/>
</dbReference>
<evidence type="ECO:0000256" key="2">
    <source>
        <dbReference type="SAM" id="Phobius"/>
    </source>
</evidence>
<dbReference type="Gene3D" id="3.60.21.10">
    <property type="match status" value="1"/>
</dbReference>
<evidence type="ECO:0000313" key="4">
    <source>
        <dbReference type="EMBL" id="MBR0598051.1"/>
    </source>
</evidence>
<reference evidence="4" key="1">
    <citation type="submission" date="2021-04" db="EMBL/GenBank/DDBJ databases">
        <title>Sinoanaerobacter chloroacetimidivorans sp. nov., an obligate anaerobic bacterium isolated from anaerobic sludge.</title>
        <authorList>
            <person name="Bao Y."/>
        </authorList>
    </citation>
    <scope>NUCLEOTIDE SEQUENCE</scope>
    <source>
        <strain evidence="4">BAD-6</strain>
    </source>
</reference>
<accession>A0A8J7W2S2</accession>
<keyword evidence="2" id="KW-1133">Transmembrane helix</keyword>
<keyword evidence="5" id="KW-1185">Reference proteome</keyword>
<dbReference type="PANTHER" id="PTHR33393">
    <property type="entry name" value="POLYGLUTAMINE SYNTHESIS ACCESSORY PROTEIN RV0574C-RELATED"/>
    <property type="match status" value="1"/>
</dbReference>
<organism evidence="4 5">
    <name type="scientific">Sinanaerobacter chloroacetimidivorans</name>
    <dbReference type="NCBI Taxonomy" id="2818044"/>
    <lineage>
        <taxon>Bacteria</taxon>
        <taxon>Bacillati</taxon>
        <taxon>Bacillota</taxon>
        <taxon>Clostridia</taxon>
        <taxon>Peptostreptococcales</taxon>
        <taxon>Anaerovoracaceae</taxon>
        <taxon>Sinanaerobacter</taxon>
    </lineage>
</organism>
<feature type="domain" description="Capsule synthesis protein CapA" evidence="3">
    <location>
        <begin position="61"/>
        <end position="322"/>
    </location>
</feature>
<gene>
    <name evidence="4" type="ORF">KCX82_09215</name>
</gene>
<sequence length="418" mass="46189">MDQKQNGKNKIIKLSAAAGALAVIVVGLYFLFPLLLHGDNNVNTKPQSPDTIVVEQPISLKISAVGDVMVHKPQIPAQYQSETNSYSFDNNFQYIKKYIESADLALCNLETTFAGGTYSGYPVFNAPESLANALKNAGFDVALTSNNHIMDMGLSGMKRTLEICRSAGLQTAGTQLEGEKNYTIVDVKNVKIGIVAYTYETPSANGRTTINSNYVPEDALDLFNTFNYNTLDEDLGKIQASIQAARDQGAELIICYYHWGEEYQRSPNDYQLYIARQSVKFGADLIFASHPHVLQGLELLTDETSGKKVPVFYSMGNLLSNQRTETLDNRYTEQGMIAEVDLEYMKSTGQILTVQMGAVPTWVDKYKSRGKDVYAVIPLDQSLEENPDLKASGHLSRAKQALADVVSLLGNEFIRVNE</sequence>
<keyword evidence="2" id="KW-0472">Membrane</keyword>
<reference evidence="4" key="2">
    <citation type="submission" date="2021-04" db="EMBL/GenBank/DDBJ databases">
        <authorList>
            <person name="Liu J."/>
        </authorList>
    </citation>
    <scope>NUCLEOTIDE SEQUENCE</scope>
    <source>
        <strain evidence="4">BAD-6</strain>
    </source>
</reference>
<dbReference type="InterPro" id="IPR029052">
    <property type="entry name" value="Metallo-depent_PP-like"/>
</dbReference>
<evidence type="ECO:0000259" key="3">
    <source>
        <dbReference type="SMART" id="SM00854"/>
    </source>
</evidence>
<dbReference type="PANTHER" id="PTHR33393:SF12">
    <property type="entry name" value="CAPSULE BIOSYNTHESIS PROTEIN CAPA"/>
    <property type="match status" value="1"/>
</dbReference>
<keyword evidence="2" id="KW-0812">Transmembrane</keyword>
<dbReference type="SMART" id="SM00854">
    <property type="entry name" value="PGA_cap"/>
    <property type="match status" value="1"/>
</dbReference>
<protein>
    <submittedName>
        <fullName evidence="4">CapA family protein</fullName>
    </submittedName>
</protein>
<proteinExistence type="inferred from homology"/>
<dbReference type="Proteomes" id="UP000675664">
    <property type="component" value="Unassembled WGS sequence"/>
</dbReference>
<dbReference type="SUPFAM" id="SSF56300">
    <property type="entry name" value="Metallo-dependent phosphatases"/>
    <property type="match status" value="1"/>
</dbReference>
<name>A0A8J7W2S2_9FIRM</name>
<comment type="caution">
    <text evidence="4">The sequence shown here is derived from an EMBL/GenBank/DDBJ whole genome shotgun (WGS) entry which is preliminary data.</text>
</comment>
<evidence type="ECO:0000256" key="1">
    <source>
        <dbReference type="ARBA" id="ARBA00005662"/>
    </source>
</evidence>
<dbReference type="RefSeq" id="WP_227018182.1">
    <property type="nucleotide sequence ID" value="NZ_JAGSND010000005.1"/>
</dbReference>
<dbReference type="EMBL" id="JAGSND010000005">
    <property type="protein sequence ID" value="MBR0598051.1"/>
    <property type="molecule type" value="Genomic_DNA"/>
</dbReference>
<feature type="transmembrane region" description="Helical" evidence="2">
    <location>
        <begin position="12"/>
        <end position="36"/>
    </location>
</feature>
<dbReference type="AlphaFoldDB" id="A0A8J7W2S2"/>
<evidence type="ECO:0000313" key="5">
    <source>
        <dbReference type="Proteomes" id="UP000675664"/>
    </source>
</evidence>
<dbReference type="InterPro" id="IPR019079">
    <property type="entry name" value="Capsule_synth_CapA"/>
</dbReference>
<dbReference type="Pfam" id="PF09587">
    <property type="entry name" value="PGA_cap"/>
    <property type="match status" value="1"/>
</dbReference>
<dbReference type="CDD" id="cd07381">
    <property type="entry name" value="MPP_CapA"/>
    <property type="match status" value="1"/>
</dbReference>